<dbReference type="PANTHER" id="PTHR28634:SF1">
    <property type="entry name" value="ZINC FINGER B-BOX DOMAIN-CONTAINING PROTEIN 1"/>
    <property type="match status" value="1"/>
</dbReference>
<protein>
    <submittedName>
        <fullName evidence="2">Uncharacterized protein</fullName>
    </submittedName>
</protein>
<sequence length="271" mass="28996">MPGFDPGAGSHNKHRVNRTQLARDEAEVEMRLAELRATMADERNRRAAIMNRNGPAGASAGAIWSSGASGRLRGYAPGTIKRGDAQKAKNKTAAAAAAASSTTTTTATSKQTTSSWFESDENDMLALPMTGDAVKQQQQHTNQRPSNAQLDALFGPSRRLNELAGQTNEEEEETSLLDGAYDEREAANSFQEALREWRSGGGTSTPAAASPAPEPEIFIATSATDSGTQSAPPPPPTRPGSAQRQSYFMRMRMREESKLVGELAAMKVNKS</sequence>
<feature type="region of interest" description="Disordered" evidence="1">
    <location>
        <begin position="96"/>
        <end position="115"/>
    </location>
</feature>
<accession>A0A830HVE0</accession>
<evidence type="ECO:0000313" key="2">
    <source>
        <dbReference type="EMBL" id="GHP09411.1"/>
    </source>
</evidence>
<dbReference type="AlphaFoldDB" id="A0A830HVE0"/>
<feature type="region of interest" description="Disordered" evidence="1">
    <location>
        <begin position="163"/>
        <end position="247"/>
    </location>
</feature>
<dbReference type="InterPro" id="IPR037688">
    <property type="entry name" value="ZBBX"/>
</dbReference>
<organism evidence="2 3">
    <name type="scientific">Pycnococcus provasolii</name>
    <dbReference type="NCBI Taxonomy" id="41880"/>
    <lineage>
        <taxon>Eukaryota</taxon>
        <taxon>Viridiplantae</taxon>
        <taxon>Chlorophyta</taxon>
        <taxon>Pseudoscourfieldiophyceae</taxon>
        <taxon>Pseudoscourfieldiales</taxon>
        <taxon>Pycnococcaceae</taxon>
        <taxon>Pycnococcus</taxon>
    </lineage>
</organism>
<comment type="caution">
    <text evidence="2">The sequence shown here is derived from an EMBL/GenBank/DDBJ whole genome shotgun (WGS) entry which is preliminary data.</text>
</comment>
<dbReference type="PANTHER" id="PTHR28634">
    <property type="entry name" value="ZINC FINGER B-BOX DOMAIN-CONTAINING PROTEIN 1"/>
    <property type="match status" value="1"/>
</dbReference>
<dbReference type="Proteomes" id="UP000660262">
    <property type="component" value="Unassembled WGS sequence"/>
</dbReference>
<evidence type="ECO:0000313" key="3">
    <source>
        <dbReference type="Proteomes" id="UP000660262"/>
    </source>
</evidence>
<gene>
    <name evidence="2" type="ORF">PPROV_000814600</name>
</gene>
<proteinExistence type="predicted"/>
<feature type="region of interest" description="Disordered" evidence="1">
    <location>
        <begin position="1"/>
        <end position="24"/>
    </location>
</feature>
<keyword evidence="3" id="KW-1185">Reference proteome</keyword>
<name>A0A830HVE0_9CHLO</name>
<dbReference type="EMBL" id="BNJQ01000024">
    <property type="protein sequence ID" value="GHP09411.1"/>
    <property type="molecule type" value="Genomic_DNA"/>
</dbReference>
<reference evidence="2" key="1">
    <citation type="submission" date="2020-10" db="EMBL/GenBank/DDBJ databases">
        <title>Unveiling of a novel bifunctional photoreceptor, Dualchrome1, isolated from a cosmopolitan green alga.</title>
        <authorList>
            <person name="Suzuki S."/>
            <person name="Kawachi M."/>
        </authorList>
    </citation>
    <scope>NUCLEOTIDE SEQUENCE</scope>
    <source>
        <strain evidence="2">NIES 2893</strain>
    </source>
</reference>
<evidence type="ECO:0000256" key="1">
    <source>
        <dbReference type="SAM" id="MobiDB-lite"/>
    </source>
</evidence>